<sequence>MANNSGTDEEMNQSEEPRTPLKRPVLKNDTGFAIVWTPEEQATLDNALLKKPKDASKYSCVSPYARISLEFPNKTTKDIAMRCRWIKELGRVKAESLNSSPQDTVIDEVINQNGKLFYQIFYNLSYSSKLEENLTLFNKSRDNIMVLVNKLNENVPDQMKHMPPLPEKLNDDLFKFIGSKSNLP</sequence>
<protein>
    <recommendedName>
        <fullName evidence="3">Myb-like domain-containing protein</fullName>
    </recommendedName>
</protein>
<feature type="region of interest" description="Disordered" evidence="1">
    <location>
        <begin position="1"/>
        <end position="23"/>
    </location>
</feature>
<accession>A0A397KWU2</accession>
<dbReference type="AlphaFoldDB" id="A0A397KWU2"/>
<dbReference type="EMBL" id="KZ865206">
    <property type="protein sequence ID" value="RIA04852.1"/>
    <property type="molecule type" value="Genomic_DNA"/>
</dbReference>
<evidence type="ECO:0008006" key="3">
    <source>
        <dbReference type="Google" id="ProtNLM"/>
    </source>
</evidence>
<organism evidence="2">
    <name type="scientific">Brassica campestris</name>
    <name type="common">Field mustard</name>
    <dbReference type="NCBI Taxonomy" id="3711"/>
    <lineage>
        <taxon>Eukaryota</taxon>
        <taxon>Viridiplantae</taxon>
        <taxon>Streptophyta</taxon>
        <taxon>Embryophyta</taxon>
        <taxon>Tracheophyta</taxon>
        <taxon>Spermatophyta</taxon>
        <taxon>Magnoliopsida</taxon>
        <taxon>eudicotyledons</taxon>
        <taxon>Gunneridae</taxon>
        <taxon>Pentapetalae</taxon>
        <taxon>rosids</taxon>
        <taxon>malvids</taxon>
        <taxon>Brassicales</taxon>
        <taxon>Brassicaceae</taxon>
        <taxon>Brassiceae</taxon>
        <taxon>Brassica</taxon>
    </lineage>
</organism>
<proteinExistence type="predicted"/>
<dbReference type="Gene3D" id="1.10.10.60">
    <property type="entry name" value="Homeodomain-like"/>
    <property type="match status" value="1"/>
</dbReference>
<reference evidence="2" key="1">
    <citation type="submission" date="2018-06" db="EMBL/GenBank/DDBJ databases">
        <title>WGS assembly of Brassica rapa FPsc.</title>
        <authorList>
            <person name="Bowman J."/>
            <person name="Kohchi T."/>
            <person name="Yamato K."/>
            <person name="Jenkins J."/>
            <person name="Shu S."/>
            <person name="Ishizaki K."/>
            <person name="Yamaoka S."/>
            <person name="Nishihama R."/>
            <person name="Nakamura Y."/>
            <person name="Berger F."/>
            <person name="Adam C."/>
            <person name="Aki S."/>
            <person name="Althoff F."/>
            <person name="Araki T."/>
            <person name="Arteaga-Vazquez M."/>
            <person name="Balasubrmanian S."/>
            <person name="Bauer D."/>
            <person name="Boehm C."/>
            <person name="Briginshaw L."/>
            <person name="Caballero-Perez J."/>
            <person name="Catarino B."/>
            <person name="Chen F."/>
            <person name="Chiyoda S."/>
            <person name="Chovatia M."/>
            <person name="Davies K."/>
            <person name="Delmans M."/>
            <person name="Demura T."/>
            <person name="Dierschke T."/>
            <person name="Dolan L."/>
            <person name="Dorantes-Acosta A."/>
            <person name="Eklund D."/>
            <person name="Florent S."/>
            <person name="Flores-Sandoval E."/>
            <person name="Fujiyama A."/>
            <person name="Fukuzawa H."/>
            <person name="Galik B."/>
            <person name="Grimanelli D."/>
            <person name="Grimwood J."/>
            <person name="Grossniklaus U."/>
            <person name="Hamada T."/>
            <person name="Haseloff J."/>
            <person name="Hetherington A."/>
            <person name="Higo A."/>
            <person name="Hirakawa Y."/>
            <person name="Hundley H."/>
            <person name="Ikeda Y."/>
            <person name="Inoue K."/>
            <person name="Inoue S."/>
            <person name="Ishida S."/>
            <person name="Jia Q."/>
            <person name="Kakita M."/>
            <person name="Kanazawa T."/>
            <person name="Kawai Y."/>
            <person name="Kawashima T."/>
            <person name="Kennedy M."/>
            <person name="Kinose K."/>
            <person name="Kinoshita T."/>
            <person name="Kohara Y."/>
            <person name="Koide E."/>
            <person name="Komatsu K."/>
            <person name="Kopischke S."/>
            <person name="Kubo M."/>
            <person name="Kyozuka J."/>
            <person name="Lagercrantz U."/>
            <person name="Lin S."/>
            <person name="Lindquist E."/>
            <person name="Lipzen A."/>
            <person name="Lu C."/>
            <person name="Luna E."/>
            <person name="Martienssen R."/>
            <person name="Minamino N."/>
            <person name="Mizutani M."/>
            <person name="Mizutani M."/>
            <person name="Mochizuki N."/>
            <person name="Monte I."/>
            <person name="Mosher R."/>
            <person name="Nagasaki H."/>
            <person name="Nakagami H."/>
            <person name="Naramoto S."/>
            <person name="Nishitani K."/>
            <person name="Ohtani M."/>
            <person name="Okamoto T."/>
            <person name="Okumura M."/>
            <person name="Phillips J."/>
            <person name="Pollak B."/>
            <person name="Reinders A."/>
            <person name="Roevekamp M."/>
            <person name="Sano R."/>
            <person name="Sawa S."/>
            <person name="Schmid M."/>
            <person name="Shirakawa M."/>
            <person name="Solano R."/>
            <person name="Spunde A."/>
            <person name="Suetsugu N."/>
            <person name="Sugano S."/>
            <person name="Sugiyama A."/>
            <person name="Sun R."/>
            <person name="Suzuki Y."/>
            <person name="Takenaka M."/>
            <person name="Takezawa D."/>
            <person name="Tomogane H."/>
            <person name="Tsuzuki M."/>
            <person name="Ueda T."/>
            <person name="Umeda M."/>
            <person name="Ward J."/>
            <person name="Watanabe Y."/>
            <person name="Yazaki K."/>
            <person name="Yokoyama R."/>
            <person name="Yoshitake Y."/>
            <person name="Yotsui I."/>
            <person name="Zachgo S."/>
            <person name="Schmutz J."/>
        </authorList>
    </citation>
    <scope>NUCLEOTIDE SEQUENCE [LARGE SCALE GENOMIC DNA]</scope>
</reference>
<dbReference type="InterPro" id="IPR022228">
    <property type="entry name" value="DUF3755"/>
</dbReference>
<evidence type="ECO:0000313" key="2">
    <source>
        <dbReference type="EMBL" id="RIA04852.1"/>
    </source>
</evidence>
<gene>
    <name evidence="2" type="ORF">BRARA_K00850</name>
</gene>
<dbReference type="PANTHER" id="PTHR14000">
    <property type="entry name" value="FINGER CCCH DOMAIN PROTEIN, PUTATIVE (DUF3755)-RELATED"/>
    <property type="match status" value="1"/>
</dbReference>
<dbReference type="PANTHER" id="PTHR14000:SF28">
    <property type="entry name" value="MYB-LIKE DOMAIN-CONTAINING PROTEIN"/>
    <property type="match status" value="1"/>
</dbReference>
<dbReference type="Proteomes" id="UP000264353">
    <property type="component" value="Unassembled WGS sequence"/>
</dbReference>
<dbReference type="Pfam" id="PF12579">
    <property type="entry name" value="DUF3755"/>
    <property type="match status" value="1"/>
</dbReference>
<name>A0A397KWU2_BRACM</name>
<evidence type="ECO:0000256" key="1">
    <source>
        <dbReference type="SAM" id="MobiDB-lite"/>
    </source>
</evidence>